<dbReference type="PANTHER" id="PTHR31140">
    <property type="entry name" value="B3 DOMAIN-CONTAINING TRANSCRIPTION FACTOR ABI3"/>
    <property type="match status" value="1"/>
</dbReference>
<dbReference type="Pfam" id="PF02362">
    <property type="entry name" value="B3"/>
    <property type="match status" value="1"/>
</dbReference>
<organism evidence="10 11">
    <name type="scientific">Brassica oleracea var. oleracea</name>
    <dbReference type="NCBI Taxonomy" id="109376"/>
    <lineage>
        <taxon>Eukaryota</taxon>
        <taxon>Viridiplantae</taxon>
        <taxon>Streptophyta</taxon>
        <taxon>Embryophyta</taxon>
        <taxon>Tracheophyta</taxon>
        <taxon>Spermatophyta</taxon>
        <taxon>Magnoliopsida</taxon>
        <taxon>eudicotyledons</taxon>
        <taxon>Gunneridae</taxon>
        <taxon>Pentapetalae</taxon>
        <taxon>rosids</taxon>
        <taxon>malvids</taxon>
        <taxon>Brassicales</taxon>
        <taxon>Brassicaceae</taxon>
        <taxon>Brassiceae</taxon>
        <taxon>Brassica</taxon>
    </lineage>
</organism>
<dbReference type="OMA" id="AFQNEHT"/>
<dbReference type="eggNOG" id="ENOG502QQEC">
    <property type="taxonomic scope" value="Eukaryota"/>
</dbReference>
<feature type="domain" description="AP2/ERF" evidence="9">
    <location>
        <begin position="45"/>
        <end position="102"/>
    </location>
</feature>
<dbReference type="SMART" id="SM00380">
    <property type="entry name" value="AP2"/>
    <property type="match status" value="1"/>
</dbReference>
<dbReference type="KEGG" id="boe:106299505"/>
<evidence type="ECO:0000256" key="5">
    <source>
        <dbReference type="ARBA" id="ARBA00023125"/>
    </source>
</evidence>
<dbReference type="PROSITE" id="PS51032">
    <property type="entry name" value="AP2_ERF"/>
    <property type="match status" value="1"/>
</dbReference>
<dbReference type="CDD" id="cd10017">
    <property type="entry name" value="B3_DNA"/>
    <property type="match status" value="1"/>
</dbReference>
<dbReference type="InterPro" id="IPR001471">
    <property type="entry name" value="AP2/ERF_dom"/>
</dbReference>
<dbReference type="SMR" id="A0A0D3CPU1"/>
<dbReference type="SMART" id="SM01019">
    <property type="entry name" value="B3"/>
    <property type="match status" value="1"/>
</dbReference>
<dbReference type="HOGENOM" id="CLU_038898_1_0_1"/>
<evidence type="ECO:0000256" key="1">
    <source>
        <dbReference type="ARBA" id="ARBA00004123"/>
    </source>
</evidence>
<keyword evidence="7" id="KW-0539">Nucleus</keyword>
<keyword evidence="11" id="KW-1185">Reference proteome</keyword>
<keyword evidence="6" id="KW-0804">Transcription</keyword>
<sequence length="333" mass="38021">MNTEDAKTETPTVSSGCFLPLKKRVKLLSNPPNSALEVVVSGNAKYKGVVQQPTGHWGAQIYADHKRIWLGTFRSAAEAAAAYDSASIKIRSYDANMHRNFPWSEYTVHEPAFQNEHTTEDVLSMIKDGTYQRKYREFFKKVQSKIVGGYNMVGSKEDQESKNCFSCTELFRKELTPSDVGKLNRLVIPKKYAVRYLPLLRDDRKERGEGEIGEDVEVVFYDRAMRQWKFRYCYWKSSQSFVFTRGWNGFVKEKSLKEKDVIVFYTCDVPTLEGQSKKFLMIDVQCSSDEGSAVCDEEVNETVHNSSEGGVKTEETKSVENKGGFMLFGVRIQ</sequence>
<protein>
    <recommendedName>
        <fullName evidence="12">AP2/ERF and B3 domain-containing transcription factor</fullName>
    </recommendedName>
</protein>
<evidence type="ECO:0000313" key="10">
    <source>
        <dbReference type="EnsemblPlants" id="Bo6g022450.1"/>
    </source>
</evidence>
<dbReference type="AlphaFoldDB" id="A0A0D3CPU1"/>
<name>A0A0D3CPU1_BRAOL</name>
<evidence type="ECO:0000256" key="7">
    <source>
        <dbReference type="ARBA" id="ARBA00023242"/>
    </source>
</evidence>
<dbReference type="OrthoDB" id="2020802at2759"/>
<dbReference type="InterPro" id="IPR003340">
    <property type="entry name" value="B3_DNA-bd"/>
</dbReference>
<dbReference type="PRINTS" id="PR00367">
    <property type="entry name" value="ETHRSPELEMNT"/>
</dbReference>
<dbReference type="EnsemblPlants" id="Bo6g022450.1">
    <property type="protein sequence ID" value="Bo6g022450.1"/>
    <property type="gene ID" value="Bo6g022450"/>
</dbReference>
<dbReference type="SUPFAM" id="SSF54171">
    <property type="entry name" value="DNA-binding domain"/>
    <property type="match status" value="1"/>
</dbReference>
<dbReference type="GO" id="GO:0009873">
    <property type="term" value="P:ethylene-activated signaling pathway"/>
    <property type="evidence" value="ECO:0007669"/>
    <property type="project" value="UniProtKB-KW"/>
</dbReference>
<dbReference type="Gene3D" id="3.30.730.10">
    <property type="entry name" value="AP2/ERF domain"/>
    <property type="match status" value="1"/>
</dbReference>
<dbReference type="PANTHER" id="PTHR31140:SF99">
    <property type="entry name" value="(RAPE) HYPOTHETICAL PROTEIN"/>
    <property type="match status" value="1"/>
</dbReference>
<evidence type="ECO:0000256" key="3">
    <source>
        <dbReference type="ARBA" id="ARBA00022745"/>
    </source>
</evidence>
<evidence type="ECO:0000259" key="8">
    <source>
        <dbReference type="PROSITE" id="PS50863"/>
    </source>
</evidence>
<dbReference type="FunFam" id="3.30.730.10:FF:000008">
    <property type="entry name" value="AP2 domain-containing protein RAP2.8"/>
    <property type="match status" value="1"/>
</dbReference>
<evidence type="ECO:0000259" key="9">
    <source>
        <dbReference type="PROSITE" id="PS51032"/>
    </source>
</evidence>
<dbReference type="GO" id="GO:0003700">
    <property type="term" value="F:DNA-binding transcription factor activity"/>
    <property type="evidence" value="ECO:0007669"/>
    <property type="project" value="InterPro"/>
</dbReference>
<comment type="subcellular location">
    <subcellularLocation>
        <location evidence="1">Nucleus</location>
    </subcellularLocation>
</comment>
<evidence type="ECO:0000256" key="4">
    <source>
        <dbReference type="ARBA" id="ARBA00023015"/>
    </source>
</evidence>
<dbReference type="SUPFAM" id="SSF101936">
    <property type="entry name" value="DNA-binding pseudobarrel domain"/>
    <property type="match status" value="1"/>
</dbReference>
<dbReference type="InterPro" id="IPR016177">
    <property type="entry name" value="DNA-bd_dom_sf"/>
</dbReference>
<dbReference type="Proteomes" id="UP000032141">
    <property type="component" value="Chromosome C6"/>
</dbReference>
<feature type="domain" description="TF-B3" evidence="8">
    <location>
        <begin position="171"/>
        <end position="288"/>
    </location>
</feature>
<reference evidence="10 11" key="1">
    <citation type="journal article" date="2014" name="Genome Biol.">
        <title>Transcriptome and methylome profiling reveals relics of genome dominance in the mesopolyploid Brassica oleracea.</title>
        <authorList>
            <person name="Parkin I.A."/>
            <person name="Koh C."/>
            <person name="Tang H."/>
            <person name="Robinson S.J."/>
            <person name="Kagale S."/>
            <person name="Clarke W.E."/>
            <person name="Town C.D."/>
            <person name="Nixon J."/>
            <person name="Krishnakumar V."/>
            <person name="Bidwell S.L."/>
            <person name="Denoeud F."/>
            <person name="Belcram H."/>
            <person name="Links M.G."/>
            <person name="Just J."/>
            <person name="Clarke C."/>
            <person name="Bender T."/>
            <person name="Huebert T."/>
            <person name="Mason A.S."/>
            <person name="Pires J.C."/>
            <person name="Barker G."/>
            <person name="Moore J."/>
            <person name="Walley P.G."/>
            <person name="Manoli S."/>
            <person name="Batley J."/>
            <person name="Edwards D."/>
            <person name="Nelson M.N."/>
            <person name="Wang X."/>
            <person name="Paterson A.H."/>
            <person name="King G."/>
            <person name="Bancroft I."/>
            <person name="Chalhoub B."/>
            <person name="Sharpe A.G."/>
        </authorList>
    </citation>
    <scope>NUCLEOTIDE SEQUENCE</scope>
    <source>
        <strain evidence="10 11">cv. TO1000</strain>
    </source>
</reference>
<dbReference type="GO" id="GO:0005634">
    <property type="term" value="C:nucleus"/>
    <property type="evidence" value="ECO:0007669"/>
    <property type="project" value="UniProtKB-SubCell"/>
</dbReference>
<reference evidence="10" key="2">
    <citation type="submission" date="2015-03" db="UniProtKB">
        <authorList>
            <consortium name="EnsemblPlants"/>
        </authorList>
    </citation>
    <scope>IDENTIFICATION</scope>
</reference>
<dbReference type="PROSITE" id="PS50863">
    <property type="entry name" value="B3"/>
    <property type="match status" value="1"/>
</dbReference>
<dbReference type="RefSeq" id="XP_013591041.1">
    <property type="nucleotide sequence ID" value="XM_013735587.1"/>
</dbReference>
<dbReference type="InterPro" id="IPR015300">
    <property type="entry name" value="DNA-bd_pseudobarrel_sf"/>
</dbReference>
<dbReference type="GeneID" id="106299505"/>
<evidence type="ECO:0000256" key="6">
    <source>
        <dbReference type="ARBA" id="ARBA00023163"/>
    </source>
</evidence>
<keyword evidence="4" id="KW-0805">Transcription regulation</keyword>
<dbReference type="GO" id="GO:0003677">
    <property type="term" value="F:DNA binding"/>
    <property type="evidence" value="ECO:0007669"/>
    <property type="project" value="UniProtKB-KW"/>
</dbReference>
<evidence type="ECO:0000256" key="2">
    <source>
        <dbReference type="ARBA" id="ARBA00009089"/>
    </source>
</evidence>
<proteinExistence type="inferred from homology"/>
<comment type="similarity">
    <text evidence="2">Belongs to the AP2/ERF transcription factor family. RAV subfamily.</text>
</comment>
<keyword evidence="3" id="KW-0936">Ethylene signaling pathway</keyword>
<dbReference type="Gene3D" id="2.40.330.10">
    <property type="entry name" value="DNA-binding pseudobarrel domain"/>
    <property type="match status" value="1"/>
</dbReference>
<accession>A0A0D3CPU1</accession>
<keyword evidence="5" id="KW-0238">DNA-binding</keyword>
<evidence type="ECO:0008006" key="12">
    <source>
        <dbReference type="Google" id="ProtNLM"/>
    </source>
</evidence>
<dbReference type="InterPro" id="IPR044800">
    <property type="entry name" value="LEC2-like"/>
</dbReference>
<dbReference type="InterPro" id="IPR036955">
    <property type="entry name" value="AP2/ERF_dom_sf"/>
</dbReference>
<dbReference type="Gramene" id="Bo6g022450.1">
    <property type="protein sequence ID" value="Bo6g022450.1"/>
    <property type="gene ID" value="Bo6g022450"/>
</dbReference>
<evidence type="ECO:0000313" key="11">
    <source>
        <dbReference type="Proteomes" id="UP000032141"/>
    </source>
</evidence>